<evidence type="ECO:0000313" key="2">
    <source>
        <dbReference type="Proteomes" id="UP000199092"/>
    </source>
</evidence>
<dbReference type="Proteomes" id="UP000199092">
    <property type="component" value="Chromosome I"/>
</dbReference>
<accession>A0A1H1LV01</accession>
<dbReference type="AlphaFoldDB" id="A0A1H1LV01"/>
<reference evidence="1 2" key="1">
    <citation type="submission" date="2016-10" db="EMBL/GenBank/DDBJ databases">
        <authorList>
            <person name="de Groot N.N."/>
        </authorList>
    </citation>
    <scope>NUCLEOTIDE SEQUENCE [LARGE SCALE GENOMIC DNA]</scope>
    <source>
        <strain evidence="1 2">DSM 21741</strain>
    </source>
</reference>
<name>A0A1H1LV01_9ACTN</name>
<keyword evidence="2" id="KW-1185">Reference proteome</keyword>
<dbReference type="InterPro" id="IPR016155">
    <property type="entry name" value="Mopterin_synth/thiamin_S_b"/>
</dbReference>
<protein>
    <submittedName>
        <fullName evidence="1">ThiS family protein</fullName>
    </submittedName>
</protein>
<dbReference type="InterPro" id="IPR012675">
    <property type="entry name" value="Beta-grasp_dom_sf"/>
</dbReference>
<sequence length="95" mass="9789">MPDTTAMPSVHLHYWAGARAAAGTVSEVVEAGSVRQALELAGTGRDARFARVVAACSLLVDGLAARDAELDAPLDRPVRVEVLPPFAGGSGPPRV</sequence>
<gene>
    <name evidence="1" type="ORF">SAMN04488543_0451</name>
</gene>
<dbReference type="Gene3D" id="3.10.20.30">
    <property type="match status" value="1"/>
</dbReference>
<evidence type="ECO:0000313" key="1">
    <source>
        <dbReference type="EMBL" id="SDR78333.1"/>
    </source>
</evidence>
<dbReference type="STRING" id="546871.SAMN04488543_0451"/>
<dbReference type="SUPFAM" id="SSF54285">
    <property type="entry name" value="MoaD/ThiS"/>
    <property type="match status" value="1"/>
</dbReference>
<proteinExistence type="predicted"/>
<organism evidence="1 2">
    <name type="scientific">Friedmanniella luteola</name>
    <dbReference type="NCBI Taxonomy" id="546871"/>
    <lineage>
        <taxon>Bacteria</taxon>
        <taxon>Bacillati</taxon>
        <taxon>Actinomycetota</taxon>
        <taxon>Actinomycetes</taxon>
        <taxon>Propionibacteriales</taxon>
        <taxon>Nocardioidaceae</taxon>
        <taxon>Friedmanniella</taxon>
    </lineage>
</organism>
<dbReference type="EMBL" id="LT629749">
    <property type="protein sequence ID" value="SDR78333.1"/>
    <property type="molecule type" value="Genomic_DNA"/>
</dbReference>